<dbReference type="InterPro" id="IPR029058">
    <property type="entry name" value="AB_hydrolase_fold"/>
</dbReference>
<dbReference type="InterPro" id="IPR050466">
    <property type="entry name" value="Carboxylest/Gibb_receptor"/>
</dbReference>
<comment type="similarity">
    <text evidence="2">Belongs to the 'GDXG' lipolytic enzyme family.</text>
</comment>
<keyword evidence="3" id="KW-0496">Mitochondrion</keyword>
<dbReference type="SUPFAM" id="SSF53474">
    <property type="entry name" value="alpha/beta-Hydrolases"/>
    <property type="match status" value="1"/>
</dbReference>
<dbReference type="Pfam" id="PF05047">
    <property type="entry name" value="L51_S25_CI-B8"/>
    <property type="match status" value="1"/>
</dbReference>
<dbReference type="Proteomes" id="UP001172457">
    <property type="component" value="Chromosome 5"/>
</dbReference>
<evidence type="ECO:0000256" key="1">
    <source>
        <dbReference type="ARBA" id="ARBA00004173"/>
    </source>
</evidence>
<dbReference type="InterPro" id="IPR036249">
    <property type="entry name" value="Thioredoxin-like_sf"/>
</dbReference>
<protein>
    <recommendedName>
        <fullName evidence="4">Ribosomal protein/NADH dehydrogenase domain-containing protein</fullName>
    </recommendedName>
</protein>
<evidence type="ECO:0000313" key="6">
    <source>
        <dbReference type="Proteomes" id="UP001172457"/>
    </source>
</evidence>
<dbReference type="SUPFAM" id="SSF52833">
    <property type="entry name" value="Thioredoxin-like"/>
    <property type="match status" value="1"/>
</dbReference>
<comment type="caution">
    <text evidence="5">The sequence shown here is derived from an EMBL/GenBank/DDBJ whole genome shotgun (WGS) entry which is preliminary data.</text>
</comment>
<feature type="domain" description="Ribosomal protein/NADH dehydrogenase" evidence="4">
    <location>
        <begin position="324"/>
        <end position="396"/>
    </location>
</feature>
<dbReference type="FunFam" id="3.40.30.10:FF:000179">
    <property type="entry name" value="NADH-ubiquinone oxidoreductase 10.5 kDa subunit"/>
    <property type="match status" value="1"/>
</dbReference>
<dbReference type="InterPro" id="IPR013094">
    <property type="entry name" value="AB_hydrolase_3"/>
</dbReference>
<sequence>MASSTKILHEFPFFIRVYEDGRVERFLKAPRVPPSTDPVSGVRTKDVIVSSDLEVKSRIFLPKTDPTNPPRKLPLIIYVHGGGYCTGSPLNALTHGFLAPLVSQTPAVAVAVGYRLAPEHPLPAAYDDCWAAFKWIDSHAHGSGPDPWLNEYVDTARVFLIGESVGANLAHYLAVQAGVNKTGLGIRGLIAIHPYFSQKEPDKMLKYLYPTSSGSDDEAKLNPRSDPDLEKMGCTNVLVIVAEKDYLRPRGMDYVETLKMSKWGGRLEFMENKGEDHCFHLFNTSSEKAKSLTQDLISYMNQKLMAWRGQLSKNLKELRVLFCQTSEASSSTRSFVEKNYKELKKANPKLPILIRECSGTEPQLWARYDMGVERGIRLEGMTEAQISKALEDLVKS</sequence>
<dbReference type="PANTHER" id="PTHR23024">
    <property type="entry name" value="ARYLACETAMIDE DEACETYLASE"/>
    <property type="match status" value="1"/>
</dbReference>
<evidence type="ECO:0000256" key="3">
    <source>
        <dbReference type="ARBA" id="ARBA00023128"/>
    </source>
</evidence>
<dbReference type="InterPro" id="IPR007741">
    <property type="entry name" value="Ribosomal_mL43/mS25/NADH_DH"/>
</dbReference>
<accession>A0AA38ST41</accession>
<dbReference type="GO" id="GO:0016787">
    <property type="term" value="F:hydrolase activity"/>
    <property type="evidence" value="ECO:0007669"/>
    <property type="project" value="InterPro"/>
</dbReference>
<proteinExistence type="inferred from homology"/>
<dbReference type="PANTHER" id="PTHR23024:SF632">
    <property type="entry name" value="2-HYDROXYISOFLAVANONE DEHYDRATASE-LIKE"/>
    <property type="match status" value="1"/>
</dbReference>
<evidence type="ECO:0000256" key="2">
    <source>
        <dbReference type="ARBA" id="ARBA00010515"/>
    </source>
</evidence>
<dbReference type="AlphaFoldDB" id="A0AA38ST41"/>
<dbReference type="EMBL" id="JARYMX010000005">
    <property type="protein sequence ID" value="KAJ9548325.1"/>
    <property type="molecule type" value="Genomic_DNA"/>
</dbReference>
<evidence type="ECO:0000313" key="5">
    <source>
        <dbReference type="EMBL" id="KAJ9548325.1"/>
    </source>
</evidence>
<dbReference type="Pfam" id="PF07859">
    <property type="entry name" value="Abhydrolase_3"/>
    <property type="match status" value="1"/>
</dbReference>
<dbReference type="Gene3D" id="3.40.50.1820">
    <property type="entry name" value="alpha/beta hydrolase"/>
    <property type="match status" value="1"/>
</dbReference>
<dbReference type="Gene3D" id="3.40.30.10">
    <property type="entry name" value="Glutaredoxin"/>
    <property type="match status" value="1"/>
</dbReference>
<name>A0AA38ST41_9ASTR</name>
<reference evidence="5" key="1">
    <citation type="submission" date="2023-03" db="EMBL/GenBank/DDBJ databases">
        <title>Chromosome-scale reference genome and RAD-based genetic map of yellow starthistle (Centaurea solstitialis) reveal putative structural variation and QTLs associated with invader traits.</title>
        <authorList>
            <person name="Reatini B."/>
            <person name="Cang F.A."/>
            <person name="Jiang Q."/>
            <person name="Mckibben M.T.W."/>
            <person name="Barker M.S."/>
            <person name="Rieseberg L.H."/>
            <person name="Dlugosch K.M."/>
        </authorList>
    </citation>
    <scope>NUCLEOTIDE SEQUENCE</scope>
    <source>
        <strain evidence="5">CAN-66</strain>
        <tissue evidence="5">Leaf</tissue>
    </source>
</reference>
<keyword evidence="6" id="KW-1185">Reference proteome</keyword>
<dbReference type="GO" id="GO:0005739">
    <property type="term" value="C:mitochondrion"/>
    <property type="evidence" value="ECO:0007669"/>
    <property type="project" value="UniProtKB-SubCell"/>
</dbReference>
<gene>
    <name evidence="5" type="ORF">OSB04_020868</name>
</gene>
<evidence type="ECO:0000259" key="4">
    <source>
        <dbReference type="SMART" id="SM00916"/>
    </source>
</evidence>
<comment type="subcellular location">
    <subcellularLocation>
        <location evidence="1">Mitochondrion</location>
    </subcellularLocation>
</comment>
<organism evidence="5 6">
    <name type="scientific">Centaurea solstitialis</name>
    <name type="common">yellow star-thistle</name>
    <dbReference type="NCBI Taxonomy" id="347529"/>
    <lineage>
        <taxon>Eukaryota</taxon>
        <taxon>Viridiplantae</taxon>
        <taxon>Streptophyta</taxon>
        <taxon>Embryophyta</taxon>
        <taxon>Tracheophyta</taxon>
        <taxon>Spermatophyta</taxon>
        <taxon>Magnoliopsida</taxon>
        <taxon>eudicotyledons</taxon>
        <taxon>Gunneridae</taxon>
        <taxon>Pentapetalae</taxon>
        <taxon>asterids</taxon>
        <taxon>campanulids</taxon>
        <taxon>Asterales</taxon>
        <taxon>Asteraceae</taxon>
        <taxon>Carduoideae</taxon>
        <taxon>Cardueae</taxon>
        <taxon>Centaureinae</taxon>
        <taxon>Centaurea</taxon>
    </lineage>
</organism>
<dbReference type="SMART" id="SM00916">
    <property type="entry name" value="L51_S25_CI-B8"/>
    <property type="match status" value="1"/>
</dbReference>